<dbReference type="InterPro" id="IPR051200">
    <property type="entry name" value="Host-pathogen_enzymatic-act"/>
</dbReference>
<sequence>MRLPVRLVAAAGFALVATPAIAGDLAFVTCQNGDGVSLLDLDAGTQITQWSVLGKPAGVAVAGADVFTVAPDSKTVRRHTAATGKITAEIQLDGGPIGVAYDHERGRLFVSDWYNARIWVLAEHDLAHLTDIPTGAAPAGLALSDDGRFLASADRDSDQVSIFDADTLTLHRRIDVGSRPFGLRFAPDGRLFVANVGSNDVTVIGPQMDKTVATFAVEERPYGVAFAHGRVFVTNQYADTVSVVDTNTFQTIATLPSGEYPEGVDTSTDNRSIIVANWFDNSVTIIDAVTLSVIKEIETCDGPRAFGEFVQRDFR</sequence>
<dbReference type="InterPro" id="IPR019405">
    <property type="entry name" value="Lactonase_7-beta_prop"/>
</dbReference>
<gene>
    <name evidence="5" type="ORF">SAMN04488040_3130</name>
</gene>
<dbReference type="NCBIfam" id="TIGR02276">
    <property type="entry name" value="beta_rpt_yvtn"/>
    <property type="match status" value="3"/>
</dbReference>
<evidence type="ECO:0000313" key="5">
    <source>
        <dbReference type="EMBL" id="SFT09388.1"/>
    </source>
</evidence>
<dbReference type="InterPro" id="IPR011048">
    <property type="entry name" value="Haem_d1_sf"/>
</dbReference>
<keyword evidence="1 3" id="KW-0732">Signal</keyword>
<evidence type="ECO:0000259" key="4">
    <source>
        <dbReference type="Pfam" id="PF21783"/>
    </source>
</evidence>
<dbReference type="RefSeq" id="WP_093917312.1">
    <property type="nucleotide sequence ID" value="NZ_FPAJ01000005.1"/>
</dbReference>
<dbReference type="Pfam" id="PF21783">
    <property type="entry name" value="YNCE"/>
    <property type="match status" value="1"/>
</dbReference>
<evidence type="ECO:0000313" key="6">
    <source>
        <dbReference type="Proteomes" id="UP000199239"/>
    </source>
</evidence>
<dbReference type="AlphaFoldDB" id="A0A1I6V6J9"/>
<dbReference type="PANTHER" id="PTHR47197">
    <property type="entry name" value="PROTEIN NIRF"/>
    <property type="match status" value="1"/>
</dbReference>
<name>A0A1I6V6J9_9RHOB</name>
<evidence type="ECO:0000256" key="3">
    <source>
        <dbReference type="SAM" id="SignalP"/>
    </source>
</evidence>
<dbReference type="PANTHER" id="PTHR47197:SF3">
    <property type="entry name" value="DIHYDRO-HEME D1 DEHYDROGENASE"/>
    <property type="match status" value="1"/>
</dbReference>
<dbReference type="Pfam" id="PF10282">
    <property type="entry name" value="Lactonase"/>
    <property type="match status" value="1"/>
</dbReference>
<dbReference type="EMBL" id="FPAJ01000005">
    <property type="protein sequence ID" value="SFT09388.1"/>
    <property type="molecule type" value="Genomic_DNA"/>
</dbReference>
<feature type="signal peptide" evidence="3">
    <location>
        <begin position="1"/>
        <end position="22"/>
    </location>
</feature>
<keyword evidence="2" id="KW-0677">Repeat</keyword>
<dbReference type="OrthoDB" id="195736at2"/>
<dbReference type="SUPFAM" id="SSF51004">
    <property type="entry name" value="C-terminal (heme d1) domain of cytochrome cd1-nitrite reductase"/>
    <property type="match status" value="1"/>
</dbReference>
<dbReference type="Proteomes" id="UP000199239">
    <property type="component" value="Unassembled WGS sequence"/>
</dbReference>
<dbReference type="Pfam" id="PF01436">
    <property type="entry name" value="NHL"/>
    <property type="match status" value="1"/>
</dbReference>
<feature type="chain" id="PRO_5011619349" evidence="3">
    <location>
        <begin position="23"/>
        <end position="315"/>
    </location>
</feature>
<dbReference type="InterPro" id="IPR015943">
    <property type="entry name" value="WD40/YVTN_repeat-like_dom_sf"/>
</dbReference>
<dbReference type="InterPro" id="IPR011964">
    <property type="entry name" value="YVTN_b-propeller_repeat"/>
</dbReference>
<feature type="domain" description="YNCE-like beta-propeller" evidence="4">
    <location>
        <begin position="227"/>
        <end position="297"/>
    </location>
</feature>
<proteinExistence type="predicted"/>
<organism evidence="5 6">
    <name type="scientific">Sulfitobacter marinus</name>
    <dbReference type="NCBI Taxonomy" id="394264"/>
    <lineage>
        <taxon>Bacteria</taxon>
        <taxon>Pseudomonadati</taxon>
        <taxon>Pseudomonadota</taxon>
        <taxon>Alphaproteobacteria</taxon>
        <taxon>Rhodobacterales</taxon>
        <taxon>Roseobacteraceae</taxon>
        <taxon>Sulfitobacter</taxon>
    </lineage>
</organism>
<dbReference type="InterPro" id="IPR001258">
    <property type="entry name" value="NHL_repeat"/>
</dbReference>
<evidence type="ECO:0000256" key="2">
    <source>
        <dbReference type="ARBA" id="ARBA00022737"/>
    </source>
</evidence>
<dbReference type="Gene3D" id="2.130.10.10">
    <property type="entry name" value="YVTN repeat-like/Quinoprotein amine dehydrogenase"/>
    <property type="match status" value="2"/>
</dbReference>
<keyword evidence="6" id="KW-1185">Reference proteome</keyword>
<accession>A0A1I6V6J9</accession>
<dbReference type="InterPro" id="IPR048433">
    <property type="entry name" value="YNCE-like_beta-prop"/>
</dbReference>
<evidence type="ECO:0000256" key="1">
    <source>
        <dbReference type="ARBA" id="ARBA00022729"/>
    </source>
</evidence>
<dbReference type="STRING" id="394264.SAMN04488040_3130"/>
<reference evidence="6" key="1">
    <citation type="submission" date="2016-10" db="EMBL/GenBank/DDBJ databases">
        <authorList>
            <person name="Varghese N."/>
            <person name="Submissions S."/>
        </authorList>
    </citation>
    <scope>NUCLEOTIDE SEQUENCE [LARGE SCALE GENOMIC DNA]</scope>
    <source>
        <strain evidence="6">DSM 23422</strain>
    </source>
</reference>
<protein>
    <submittedName>
        <fullName evidence="5">40-residue YVTN family beta-propeller repeat-containing protein</fullName>
    </submittedName>
</protein>